<dbReference type="EMBL" id="BNJK01000001">
    <property type="protein sequence ID" value="GHO90162.1"/>
    <property type="molecule type" value="Genomic_DNA"/>
</dbReference>
<reference evidence="1" key="1">
    <citation type="submission" date="2020-10" db="EMBL/GenBank/DDBJ databases">
        <title>Taxonomic study of unclassified bacteria belonging to the class Ktedonobacteria.</title>
        <authorList>
            <person name="Yabe S."/>
            <person name="Wang C.M."/>
            <person name="Zheng Y."/>
            <person name="Sakai Y."/>
            <person name="Cavaletti L."/>
            <person name="Monciardini P."/>
            <person name="Donadio S."/>
        </authorList>
    </citation>
    <scope>NUCLEOTIDE SEQUENCE</scope>
    <source>
        <strain evidence="1">ID150040</strain>
    </source>
</reference>
<gene>
    <name evidence="1" type="ORF">KSF_002100</name>
</gene>
<sequence>MDTAPHHEPCAKQWAIRYIIEPIHTSTITWSKTIGESSNDSILCMALETLTRRPVFVVMRDEFSTDNNQFPLSTQGSPPISIPQTAQNTVNLDGIAMGKA</sequence>
<dbReference type="Proteomes" id="UP000597444">
    <property type="component" value="Unassembled WGS sequence"/>
</dbReference>
<evidence type="ECO:0000313" key="2">
    <source>
        <dbReference type="Proteomes" id="UP000597444"/>
    </source>
</evidence>
<evidence type="ECO:0000313" key="1">
    <source>
        <dbReference type="EMBL" id="GHO90162.1"/>
    </source>
</evidence>
<comment type="caution">
    <text evidence="1">The sequence shown here is derived from an EMBL/GenBank/DDBJ whole genome shotgun (WGS) entry which is preliminary data.</text>
</comment>
<dbReference type="AlphaFoldDB" id="A0A8J3IEJ8"/>
<proteinExistence type="predicted"/>
<name>A0A8J3IEJ8_9CHLR</name>
<keyword evidence="2" id="KW-1185">Reference proteome</keyword>
<protein>
    <submittedName>
        <fullName evidence="1">Uncharacterized protein</fullName>
    </submittedName>
</protein>
<accession>A0A8J3IEJ8</accession>
<organism evidence="1 2">
    <name type="scientific">Reticulibacter mediterranei</name>
    <dbReference type="NCBI Taxonomy" id="2778369"/>
    <lineage>
        <taxon>Bacteria</taxon>
        <taxon>Bacillati</taxon>
        <taxon>Chloroflexota</taxon>
        <taxon>Ktedonobacteria</taxon>
        <taxon>Ktedonobacterales</taxon>
        <taxon>Reticulibacteraceae</taxon>
        <taxon>Reticulibacter</taxon>
    </lineage>
</organism>